<dbReference type="Gene3D" id="1.10.1740.10">
    <property type="match status" value="1"/>
</dbReference>
<dbReference type="InterPro" id="IPR039425">
    <property type="entry name" value="RNA_pol_sigma-70-like"/>
</dbReference>
<name>A0AAU2GR75_9ACTN</name>
<dbReference type="InterPro" id="IPR014284">
    <property type="entry name" value="RNA_pol_sigma-70_dom"/>
</dbReference>
<evidence type="ECO:0000259" key="6">
    <source>
        <dbReference type="Pfam" id="PF04542"/>
    </source>
</evidence>
<dbReference type="SUPFAM" id="SSF88946">
    <property type="entry name" value="Sigma2 domain of RNA polymerase sigma factors"/>
    <property type="match status" value="1"/>
</dbReference>
<sequence length="221" mass="25071">MDGDLFSEIFLRYQGVAQRIARRWGASQADAEDLSSEAFARILSALISGAGPKDEFAPYLARTIRNLATENARKSRRWVPTDCFEGLVKPDDSAEGVAIRTAEWEMLTASFRELPERFRIILWRTAVCGESASEVAQELEITASNVNTLAHRARTRLRRKYIEARLPPSQNLPEKCRAVQRKLVVHMAEKTRKSDISATEEHVGMCRNCGDIAERFDAFYY</sequence>
<proteinExistence type="inferred from homology"/>
<dbReference type="PANTHER" id="PTHR43133">
    <property type="entry name" value="RNA POLYMERASE ECF-TYPE SIGMA FACTO"/>
    <property type="match status" value="1"/>
</dbReference>
<dbReference type="SUPFAM" id="SSF88659">
    <property type="entry name" value="Sigma3 and sigma4 domains of RNA polymerase sigma factors"/>
    <property type="match status" value="1"/>
</dbReference>
<dbReference type="NCBIfam" id="TIGR02937">
    <property type="entry name" value="sigma70-ECF"/>
    <property type="match status" value="1"/>
</dbReference>
<gene>
    <name evidence="8" type="ORF">OHV25_01435</name>
</gene>
<keyword evidence="5" id="KW-0804">Transcription</keyword>
<dbReference type="GO" id="GO:0016987">
    <property type="term" value="F:sigma factor activity"/>
    <property type="evidence" value="ECO:0007669"/>
    <property type="project" value="UniProtKB-KW"/>
</dbReference>
<evidence type="ECO:0000256" key="1">
    <source>
        <dbReference type="ARBA" id="ARBA00010641"/>
    </source>
</evidence>
<dbReference type="InterPro" id="IPR013324">
    <property type="entry name" value="RNA_pol_sigma_r3/r4-like"/>
</dbReference>
<evidence type="ECO:0000256" key="4">
    <source>
        <dbReference type="ARBA" id="ARBA00023125"/>
    </source>
</evidence>
<dbReference type="Pfam" id="PF04542">
    <property type="entry name" value="Sigma70_r2"/>
    <property type="match status" value="1"/>
</dbReference>
<accession>A0AAU2GR75</accession>
<feature type="domain" description="RNA polymerase sigma-70 region 2" evidence="6">
    <location>
        <begin position="10"/>
        <end position="77"/>
    </location>
</feature>
<dbReference type="Gene3D" id="1.10.10.10">
    <property type="entry name" value="Winged helix-like DNA-binding domain superfamily/Winged helix DNA-binding domain"/>
    <property type="match status" value="1"/>
</dbReference>
<keyword evidence="2" id="KW-0805">Transcription regulation</keyword>
<dbReference type="CDD" id="cd06171">
    <property type="entry name" value="Sigma70_r4"/>
    <property type="match status" value="1"/>
</dbReference>
<evidence type="ECO:0000313" key="8">
    <source>
        <dbReference type="EMBL" id="WTU38312.1"/>
    </source>
</evidence>
<evidence type="ECO:0000256" key="5">
    <source>
        <dbReference type="ARBA" id="ARBA00023163"/>
    </source>
</evidence>
<comment type="similarity">
    <text evidence="1">Belongs to the sigma-70 factor family. ECF subfamily.</text>
</comment>
<dbReference type="InterPro" id="IPR036388">
    <property type="entry name" value="WH-like_DNA-bd_sf"/>
</dbReference>
<evidence type="ECO:0000256" key="3">
    <source>
        <dbReference type="ARBA" id="ARBA00023082"/>
    </source>
</evidence>
<dbReference type="Pfam" id="PF08281">
    <property type="entry name" value="Sigma70_r4_2"/>
    <property type="match status" value="1"/>
</dbReference>
<dbReference type="AlphaFoldDB" id="A0AAU2GR75"/>
<protein>
    <submittedName>
        <fullName evidence="8">Sigma-70 family RNA polymerase sigma factor</fullName>
    </submittedName>
</protein>
<dbReference type="GO" id="GO:0006352">
    <property type="term" value="P:DNA-templated transcription initiation"/>
    <property type="evidence" value="ECO:0007669"/>
    <property type="project" value="InterPro"/>
</dbReference>
<reference evidence="8" key="1">
    <citation type="submission" date="2022-10" db="EMBL/GenBank/DDBJ databases">
        <title>The complete genomes of actinobacterial strains from the NBC collection.</title>
        <authorList>
            <person name="Joergensen T.S."/>
            <person name="Alvarez Arevalo M."/>
            <person name="Sterndorff E.B."/>
            <person name="Faurdal D."/>
            <person name="Vuksanovic O."/>
            <person name="Mourched A.-S."/>
            <person name="Charusanti P."/>
            <person name="Shaw S."/>
            <person name="Blin K."/>
            <person name="Weber T."/>
        </authorList>
    </citation>
    <scope>NUCLEOTIDE SEQUENCE</scope>
    <source>
        <strain evidence="8">NBC_00060</strain>
    </source>
</reference>
<dbReference type="EMBL" id="CP108253">
    <property type="protein sequence ID" value="WTU38312.1"/>
    <property type="molecule type" value="Genomic_DNA"/>
</dbReference>
<dbReference type="InterPro" id="IPR013249">
    <property type="entry name" value="RNA_pol_sigma70_r4_t2"/>
</dbReference>
<keyword evidence="4" id="KW-0238">DNA-binding</keyword>
<dbReference type="GO" id="GO:0003677">
    <property type="term" value="F:DNA binding"/>
    <property type="evidence" value="ECO:0007669"/>
    <property type="project" value="UniProtKB-KW"/>
</dbReference>
<dbReference type="InterPro" id="IPR007627">
    <property type="entry name" value="RNA_pol_sigma70_r2"/>
</dbReference>
<dbReference type="InterPro" id="IPR013325">
    <property type="entry name" value="RNA_pol_sigma_r2"/>
</dbReference>
<organism evidence="8">
    <name type="scientific">Streptomyces sp. NBC_00060</name>
    <dbReference type="NCBI Taxonomy" id="2975636"/>
    <lineage>
        <taxon>Bacteria</taxon>
        <taxon>Bacillati</taxon>
        <taxon>Actinomycetota</taxon>
        <taxon>Actinomycetes</taxon>
        <taxon>Kitasatosporales</taxon>
        <taxon>Streptomycetaceae</taxon>
        <taxon>Streptomyces</taxon>
    </lineage>
</organism>
<evidence type="ECO:0000256" key="2">
    <source>
        <dbReference type="ARBA" id="ARBA00023015"/>
    </source>
</evidence>
<dbReference type="PANTHER" id="PTHR43133:SF8">
    <property type="entry name" value="RNA POLYMERASE SIGMA FACTOR HI_1459-RELATED"/>
    <property type="match status" value="1"/>
</dbReference>
<evidence type="ECO:0000259" key="7">
    <source>
        <dbReference type="Pfam" id="PF08281"/>
    </source>
</evidence>
<keyword evidence="3" id="KW-0731">Sigma factor</keyword>
<feature type="domain" description="RNA polymerase sigma factor 70 region 4 type 2" evidence="7">
    <location>
        <begin position="107"/>
        <end position="157"/>
    </location>
</feature>